<dbReference type="GO" id="GO:0016787">
    <property type="term" value="F:hydrolase activity"/>
    <property type="evidence" value="ECO:0007669"/>
    <property type="project" value="TreeGrafter"/>
</dbReference>
<feature type="transmembrane region" description="Helical" evidence="6">
    <location>
        <begin position="172"/>
        <end position="193"/>
    </location>
</feature>
<feature type="transmembrane region" description="Helical" evidence="6">
    <location>
        <begin position="87"/>
        <end position="106"/>
    </location>
</feature>
<dbReference type="RefSeq" id="WP_148368761.1">
    <property type="nucleotide sequence ID" value="NZ_VSKM01000003.1"/>
</dbReference>
<keyword evidence="5 6" id="KW-0472">Membrane</keyword>
<comment type="subcellular location">
    <subcellularLocation>
        <location evidence="1">Membrane</location>
        <topology evidence="1">Multi-pass membrane protein</topology>
    </subcellularLocation>
</comment>
<keyword evidence="4 6" id="KW-1133">Transmembrane helix</keyword>
<feature type="transmembrane region" description="Helical" evidence="6">
    <location>
        <begin position="140"/>
        <end position="160"/>
    </location>
</feature>
<feature type="transmembrane region" description="Helical" evidence="6">
    <location>
        <begin position="199"/>
        <end position="218"/>
    </location>
</feature>
<dbReference type="Proteomes" id="UP000323324">
    <property type="component" value="Unassembled WGS sequence"/>
</dbReference>
<keyword evidence="8" id="KW-1185">Reference proteome</keyword>
<comment type="similarity">
    <text evidence="2">Belongs to the TMEM86 family.</text>
</comment>
<feature type="transmembrane region" description="Helical" evidence="6">
    <location>
        <begin position="34"/>
        <end position="50"/>
    </location>
</feature>
<dbReference type="PANTHER" id="PTHR31885">
    <property type="entry name" value="GH04784P"/>
    <property type="match status" value="1"/>
</dbReference>
<comment type="caution">
    <text evidence="7">The sequence shown here is derived from an EMBL/GenBank/DDBJ whole genome shotgun (WGS) entry which is preliminary data.</text>
</comment>
<dbReference type="AlphaFoldDB" id="A0A8H2QFA8"/>
<dbReference type="InterPro" id="IPR012506">
    <property type="entry name" value="TMEM86B-like"/>
</dbReference>
<gene>
    <name evidence="7" type="ORF">ES676_04040</name>
</gene>
<sequence length="222" mass="25099">MKPIKTASFLFVFASLVIFETLIANSDGLSTLHFISKPLIVSVLILYFLNTTKQQKVAWRRLTLLALAFSLLGDVLLLFVFKSEFFFMGGLLAFLITHTLYCIVFLKHRNKALKPYRFIALFVVYAIGLFVLLKPGLGELLIPVLVYMSVILLMGITAYLRKGNAPNTSFKLVFLGALFFIISDSILAINKFYLPVPYSNFSIMFTYALAQLLIVLGLKKRF</sequence>
<feature type="transmembrane region" description="Helical" evidence="6">
    <location>
        <begin position="118"/>
        <end position="134"/>
    </location>
</feature>
<evidence type="ECO:0000256" key="1">
    <source>
        <dbReference type="ARBA" id="ARBA00004141"/>
    </source>
</evidence>
<keyword evidence="3 6" id="KW-0812">Transmembrane</keyword>
<dbReference type="PANTHER" id="PTHR31885:SF6">
    <property type="entry name" value="GH04784P"/>
    <property type="match status" value="1"/>
</dbReference>
<dbReference type="GO" id="GO:0016020">
    <property type="term" value="C:membrane"/>
    <property type="evidence" value="ECO:0007669"/>
    <property type="project" value="UniProtKB-SubCell"/>
</dbReference>
<feature type="transmembrane region" description="Helical" evidence="6">
    <location>
        <begin position="62"/>
        <end position="81"/>
    </location>
</feature>
<accession>A0A8H2QFA8</accession>
<reference evidence="7 8" key="1">
    <citation type="submission" date="2019-08" db="EMBL/GenBank/DDBJ databases">
        <title>Genomes of Antarctic Bizionia species.</title>
        <authorList>
            <person name="Bowman J.P."/>
        </authorList>
    </citation>
    <scope>NUCLEOTIDE SEQUENCE [LARGE SCALE GENOMIC DNA]</scope>
    <source>
        <strain evidence="7 8">HFD</strain>
    </source>
</reference>
<evidence type="ECO:0000256" key="3">
    <source>
        <dbReference type="ARBA" id="ARBA00022692"/>
    </source>
</evidence>
<protein>
    <submittedName>
        <fullName evidence="7">Lysoplasmalogenase</fullName>
    </submittedName>
</protein>
<organism evidence="7 8">
    <name type="scientific">Bizionia saleffrena</name>
    <dbReference type="NCBI Taxonomy" id="291189"/>
    <lineage>
        <taxon>Bacteria</taxon>
        <taxon>Pseudomonadati</taxon>
        <taxon>Bacteroidota</taxon>
        <taxon>Flavobacteriia</taxon>
        <taxon>Flavobacteriales</taxon>
        <taxon>Flavobacteriaceae</taxon>
        <taxon>Bizionia</taxon>
    </lineage>
</organism>
<evidence type="ECO:0000313" key="7">
    <source>
        <dbReference type="EMBL" id="TYB77473.1"/>
    </source>
</evidence>
<name>A0A8H2QFA8_9FLAO</name>
<dbReference type="EMBL" id="VSKM01000003">
    <property type="protein sequence ID" value="TYB77473.1"/>
    <property type="molecule type" value="Genomic_DNA"/>
</dbReference>
<dbReference type="Pfam" id="PF07947">
    <property type="entry name" value="YhhN"/>
    <property type="match status" value="1"/>
</dbReference>
<evidence type="ECO:0000256" key="6">
    <source>
        <dbReference type="SAM" id="Phobius"/>
    </source>
</evidence>
<proteinExistence type="inferred from homology"/>
<evidence type="ECO:0000256" key="2">
    <source>
        <dbReference type="ARBA" id="ARBA00007375"/>
    </source>
</evidence>
<evidence type="ECO:0000313" key="8">
    <source>
        <dbReference type="Proteomes" id="UP000323324"/>
    </source>
</evidence>
<evidence type="ECO:0000256" key="5">
    <source>
        <dbReference type="ARBA" id="ARBA00023136"/>
    </source>
</evidence>
<evidence type="ECO:0000256" key="4">
    <source>
        <dbReference type="ARBA" id="ARBA00022989"/>
    </source>
</evidence>